<evidence type="ECO:0000256" key="4">
    <source>
        <dbReference type="ARBA" id="ARBA00011718"/>
    </source>
</evidence>
<protein>
    <recommendedName>
        <fullName evidence="5">Sec translocon accessory complex subunit YajC</fullName>
    </recommendedName>
</protein>
<gene>
    <name evidence="14" type="primary">yajC</name>
    <name evidence="14" type="ORF">ACFOD9_09830</name>
</gene>
<feature type="transmembrane region" description="Helical" evidence="13">
    <location>
        <begin position="23"/>
        <end position="39"/>
    </location>
</feature>
<comment type="function">
    <text evidence="1">The SecYEG-SecDF-YajC-YidC holo-translocon (HTL) protein secretase/insertase is a supercomplex required for protein secretion, insertion of proteins into membranes, and assembly of membrane protein complexes. While the SecYEG complex is essential for assembly of a number of proteins and complexes, the SecDF-YajC-YidC subcomplex facilitates these functions.</text>
</comment>
<evidence type="ECO:0000313" key="14">
    <source>
        <dbReference type="EMBL" id="MFC3174553.1"/>
    </source>
</evidence>
<evidence type="ECO:0000256" key="8">
    <source>
        <dbReference type="ARBA" id="ARBA00022692"/>
    </source>
</evidence>
<name>A0ABV7IUE1_9SPHN</name>
<evidence type="ECO:0000256" key="5">
    <source>
        <dbReference type="ARBA" id="ARBA00014962"/>
    </source>
</evidence>
<keyword evidence="9" id="KW-0653">Protein transport</keyword>
<evidence type="ECO:0000256" key="6">
    <source>
        <dbReference type="ARBA" id="ARBA00022448"/>
    </source>
</evidence>
<evidence type="ECO:0000256" key="3">
    <source>
        <dbReference type="ARBA" id="ARBA00006742"/>
    </source>
</evidence>
<sequence length="109" mass="11545">MSTATLAILSAAAAGAPPAWTTFIPFVGMGLVFYFFLLRPQMQQQKAQRAKIDGLKKGDQVVTAGGLIGRVLKVDDAHVELELGVNVKVRAVRSTIADVLQPAGKPAND</sequence>
<comment type="caution">
    <text evidence="14">The sequence shown here is derived from an EMBL/GenBank/DDBJ whole genome shotgun (WGS) entry which is preliminary data.</text>
</comment>
<organism evidence="14 15">
    <name type="scientific">Novosphingobium bradum</name>
    <dbReference type="NCBI Taxonomy" id="1737444"/>
    <lineage>
        <taxon>Bacteria</taxon>
        <taxon>Pseudomonadati</taxon>
        <taxon>Pseudomonadota</taxon>
        <taxon>Alphaproteobacteria</taxon>
        <taxon>Sphingomonadales</taxon>
        <taxon>Sphingomonadaceae</taxon>
        <taxon>Novosphingobium</taxon>
    </lineage>
</organism>
<keyword evidence="12 13" id="KW-0472">Membrane</keyword>
<evidence type="ECO:0000256" key="1">
    <source>
        <dbReference type="ARBA" id="ARBA00002061"/>
    </source>
</evidence>
<keyword evidence="8 13" id="KW-0812">Transmembrane</keyword>
<keyword evidence="6" id="KW-0813">Transport</keyword>
<accession>A0ABV7IUE1</accession>
<dbReference type="PRINTS" id="PR01853">
    <property type="entry name" value="YAJCTRNLCASE"/>
</dbReference>
<dbReference type="RefSeq" id="WP_379509902.1">
    <property type="nucleotide sequence ID" value="NZ_JBHRTQ010000007.1"/>
</dbReference>
<proteinExistence type="inferred from homology"/>
<evidence type="ECO:0000256" key="2">
    <source>
        <dbReference type="ARBA" id="ARBA00004162"/>
    </source>
</evidence>
<evidence type="ECO:0000256" key="13">
    <source>
        <dbReference type="SAM" id="Phobius"/>
    </source>
</evidence>
<evidence type="ECO:0000256" key="12">
    <source>
        <dbReference type="ARBA" id="ARBA00023136"/>
    </source>
</evidence>
<keyword evidence="11" id="KW-0811">Translocation</keyword>
<keyword evidence="10 13" id="KW-1133">Transmembrane helix</keyword>
<dbReference type="SMART" id="SM01323">
    <property type="entry name" value="YajC"/>
    <property type="match status" value="1"/>
</dbReference>
<dbReference type="PANTHER" id="PTHR33909:SF1">
    <property type="entry name" value="SEC TRANSLOCON ACCESSORY COMPLEX SUBUNIT YAJC"/>
    <property type="match status" value="1"/>
</dbReference>
<reference evidence="15" key="1">
    <citation type="journal article" date="2019" name="Int. J. Syst. Evol. Microbiol.">
        <title>The Global Catalogue of Microorganisms (GCM) 10K type strain sequencing project: providing services to taxonomists for standard genome sequencing and annotation.</title>
        <authorList>
            <consortium name="The Broad Institute Genomics Platform"/>
            <consortium name="The Broad Institute Genome Sequencing Center for Infectious Disease"/>
            <person name="Wu L."/>
            <person name="Ma J."/>
        </authorList>
    </citation>
    <scope>NUCLEOTIDE SEQUENCE [LARGE SCALE GENOMIC DNA]</scope>
    <source>
        <strain evidence="15">KCTC 42984</strain>
    </source>
</reference>
<comment type="similarity">
    <text evidence="3">Belongs to the YajC family.</text>
</comment>
<evidence type="ECO:0000256" key="7">
    <source>
        <dbReference type="ARBA" id="ARBA00022475"/>
    </source>
</evidence>
<evidence type="ECO:0000256" key="11">
    <source>
        <dbReference type="ARBA" id="ARBA00023010"/>
    </source>
</evidence>
<dbReference type="Pfam" id="PF02699">
    <property type="entry name" value="YajC"/>
    <property type="match status" value="1"/>
</dbReference>
<keyword evidence="15" id="KW-1185">Reference proteome</keyword>
<dbReference type="EMBL" id="JBHRTQ010000007">
    <property type="protein sequence ID" value="MFC3174553.1"/>
    <property type="molecule type" value="Genomic_DNA"/>
</dbReference>
<keyword evidence="7" id="KW-1003">Cell membrane</keyword>
<dbReference type="PANTHER" id="PTHR33909">
    <property type="entry name" value="SEC TRANSLOCON ACCESSORY COMPLEX SUBUNIT YAJC"/>
    <property type="match status" value="1"/>
</dbReference>
<comment type="subcellular location">
    <subcellularLocation>
        <location evidence="2">Cell membrane</location>
        <topology evidence="2">Single-pass membrane protein</topology>
    </subcellularLocation>
</comment>
<evidence type="ECO:0000256" key="10">
    <source>
        <dbReference type="ARBA" id="ARBA00022989"/>
    </source>
</evidence>
<dbReference type="Proteomes" id="UP001595604">
    <property type="component" value="Unassembled WGS sequence"/>
</dbReference>
<evidence type="ECO:0000256" key="9">
    <source>
        <dbReference type="ARBA" id="ARBA00022927"/>
    </source>
</evidence>
<dbReference type="InterPro" id="IPR003849">
    <property type="entry name" value="Preprotein_translocase_YajC"/>
</dbReference>
<evidence type="ECO:0000313" key="15">
    <source>
        <dbReference type="Proteomes" id="UP001595604"/>
    </source>
</evidence>
<dbReference type="NCBIfam" id="TIGR00739">
    <property type="entry name" value="yajC"/>
    <property type="match status" value="1"/>
</dbReference>
<comment type="subunit">
    <text evidence="4">Part of the SecDF-YidC-YajC translocase complex. The SecDF-YidC-YajC translocase forms a supercomplex with SecYEG, called the holo-translocon (HTL).</text>
</comment>